<name>A0A2G2W2B8_CAPBA</name>
<dbReference type="EMBL" id="MLFT02000009">
    <property type="protein sequence ID" value="PHT39376.1"/>
    <property type="molecule type" value="Genomic_DNA"/>
</dbReference>
<accession>A0A2G2W2B8</accession>
<keyword evidence="2" id="KW-1185">Reference proteome</keyword>
<reference evidence="1 2" key="1">
    <citation type="journal article" date="2017" name="Genome Biol.">
        <title>New reference genome sequences of hot pepper reveal the massive evolution of plant disease-resistance genes by retroduplication.</title>
        <authorList>
            <person name="Kim S."/>
            <person name="Park J."/>
            <person name="Yeom S.I."/>
            <person name="Kim Y.M."/>
            <person name="Seo E."/>
            <person name="Kim K.T."/>
            <person name="Kim M.S."/>
            <person name="Lee J.M."/>
            <person name="Cheong K."/>
            <person name="Shin H.S."/>
            <person name="Kim S.B."/>
            <person name="Han K."/>
            <person name="Lee J."/>
            <person name="Park M."/>
            <person name="Lee H.A."/>
            <person name="Lee H.Y."/>
            <person name="Lee Y."/>
            <person name="Oh S."/>
            <person name="Lee J.H."/>
            <person name="Choi E."/>
            <person name="Choi E."/>
            <person name="Lee S.E."/>
            <person name="Jeon J."/>
            <person name="Kim H."/>
            <person name="Choi G."/>
            <person name="Song H."/>
            <person name="Lee J."/>
            <person name="Lee S.C."/>
            <person name="Kwon J.K."/>
            <person name="Lee H.Y."/>
            <person name="Koo N."/>
            <person name="Hong Y."/>
            <person name="Kim R.W."/>
            <person name="Kang W.H."/>
            <person name="Huh J.H."/>
            <person name="Kang B.C."/>
            <person name="Yang T.J."/>
            <person name="Lee Y.H."/>
            <person name="Bennetzen J.L."/>
            <person name="Choi D."/>
        </authorList>
    </citation>
    <scope>NUCLEOTIDE SEQUENCE [LARGE SCALE GENOMIC DNA]</scope>
    <source>
        <strain evidence="2">cv. PBC81</strain>
    </source>
</reference>
<gene>
    <name evidence="1" type="ORF">CQW23_22949</name>
</gene>
<evidence type="ECO:0000313" key="1">
    <source>
        <dbReference type="EMBL" id="PHT39376.1"/>
    </source>
</evidence>
<sequence length="419" mass="48744">MIKGEWKIPWLLAEIIDEIRSRSMQLNMHISHTYREANQLADYMANIAIEHDQMLQFHEFNQLPSQAKKIINMDKQQIRGGINMFLTFWMSSVPPQLHSPYFPYDNPIFNNITGRPCLLPAQVSNLSINVKPTRATLWFRGNVWRNMVKAYGEFLLNSKKGEEGTLFTLEVFQRMLEFYKARKRVQVTRMFSSYPFCGLLHVAHEKREGRKGGEWKETRERERRTRGKLRYFSFEMITSIERGMWDSLYDKLHTFHQGGVTKVGTENCADSVCIEVESAERDATNLPEKLLVCESGITIEDILGKLSTYLVGDDAALSAAKQFSVKHFESLGYGNIWLFLEKNMHVFNHSLRRFFTGDIPEKPPLEPSMLDCQFDLLLSQASQCLWEIEEVDKRRISDLLMRQFPLVCLKVAGNDFMIE</sequence>
<proteinExistence type="predicted"/>
<dbReference type="Proteomes" id="UP000224567">
    <property type="component" value="Unassembled WGS sequence"/>
</dbReference>
<evidence type="ECO:0000313" key="2">
    <source>
        <dbReference type="Proteomes" id="UP000224567"/>
    </source>
</evidence>
<dbReference type="STRING" id="33114.A0A2G2W2B8"/>
<dbReference type="AlphaFoldDB" id="A0A2G2W2B8"/>
<dbReference type="OrthoDB" id="1262810at2759"/>
<organism evidence="1 2">
    <name type="scientific">Capsicum baccatum</name>
    <name type="common">Peruvian pepper</name>
    <dbReference type="NCBI Taxonomy" id="33114"/>
    <lineage>
        <taxon>Eukaryota</taxon>
        <taxon>Viridiplantae</taxon>
        <taxon>Streptophyta</taxon>
        <taxon>Embryophyta</taxon>
        <taxon>Tracheophyta</taxon>
        <taxon>Spermatophyta</taxon>
        <taxon>Magnoliopsida</taxon>
        <taxon>eudicotyledons</taxon>
        <taxon>Gunneridae</taxon>
        <taxon>Pentapetalae</taxon>
        <taxon>asterids</taxon>
        <taxon>lamiids</taxon>
        <taxon>Solanales</taxon>
        <taxon>Solanaceae</taxon>
        <taxon>Solanoideae</taxon>
        <taxon>Capsiceae</taxon>
        <taxon>Capsicum</taxon>
    </lineage>
</organism>
<comment type="caution">
    <text evidence="1">The sequence shown here is derived from an EMBL/GenBank/DDBJ whole genome shotgun (WGS) entry which is preliminary data.</text>
</comment>
<protein>
    <submittedName>
        <fullName evidence="1">Uncharacterized protein</fullName>
    </submittedName>
</protein>
<reference evidence="2" key="2">
    <citation type="journal article" date="2017" name="J. Anim. Genet.">
        <title>Multiple reference genome sequences of hot pepper reveal the massive evolution of plant disease resistance genes by retroduplication.</title>
        <authorList>
            <person name="Kim S."/>
            <person name="Park J."/>
            <person name="Yeom S.-I."/>
            <person name="Kim Y.-M."/>
            <person name="Seo E."/>
            <person name="Kim K.-T."/>
            <person name="Kim M.-S."/>
            <person name="Lee J.M."/>
            <person name="Cheong K."/>
            <person name="Shin H.-S."/>
            <person name="Kim S.-B."/>
            <person name="Han K."/>
            <person name="Lee J."/>
            <person name="Park M."/>
            <person name="Lee H.-A."/>
            <person name="Lee H.-Y."/>
            <person name="Lee Y."/>
            <person name="Oh S."/>
            <person name="Lee J.H."/>
            <person name="Choi E."/>
            <person name="Choi E."/>
            <person name="Lee S.E."/>
            <person name="Jeon J."/>
            <person name="Kim H."/>
            <person name="Choi G."/>
            <person name="Song H."/>
            <person name="Lee J."/>
            <person name="Lee S.-C."/>
            <person name="Kwon J.-K."/>
            <person name="Lee H.-Y."/>
            <person name="Koo N."/>
            <person name="Hong Y."/>
            <person name="Kim R.W."/>
            <person name="Kang W.-H."/>
            <person name="Huh J.H."/>
            <person name="Kang B.-C."/>
            <person name="Yang T.-J."/>
            <person name="Lee Y.-H."/>
            <person name="Bennetzen J.L."/>
            <person name="Choi D."/>
        </authorList>
    </citation>
    <scope>NUCLEOTIDE SEQUENCE [LARGE SCALE GENOMIC DNA]</scope>
    <source>
        <strain evidence="2">cv. PBC81</strain>
    </source>
</reference>